<dbReference type="SFLD" id="SFLDS00003">
    <property type="entry name" value="Haloacid_Dehalogenase"/>
    <property type="match status" value="1"/>
</dbReference>
<dbReference type="Gene3D" id="3.40.50.1000">
    <property type="entry name" value="HAD superfamily/HAD-like"/>
    <property type="match status" value="1"/>
</dbReference>
<dbReference type="SFLD" id="SFLDG01129">
    <property type="entry name" value="C1.5:_HAD__Beta-PGM__Phosphata"/>
    <property type="match status" value="1"/>
</dbReference>
<dbReference type="SUPFAM" id="SSF56784">
    <property type="entry name" value="HAD-like"/>
    <property type="match status" value="1"/>
</dbReference>
<keyword evidence="1" id="KW-0378">Hydrolase</keyword>
<reference evidence="1 2" key="1">
    <citation type="submission" date="2020-11" db="EMBL/GenBank/DDBJ databases">
        <title>A novel isolate from a Black sea contaminated sediment with potential to produce alkanes: Plantactinospora alkalitolerans sp. nov.</title>
        <authorList>
            <person name="Carro L."/>
            <person name="Veyisoglu A."/>
            <person name="Guven K."/>
            <person name="Schumann P."/>
            <person name="Klenk H.-P."/>
            <person name="Sahin N."/>
        </authorList>
    </citation>
    <scope>NUCLEOTIDE SEQUENCE [LARGE SCALE GENOMIC DNA]</scope>
    <source>
        <strain evidence="1 2">S1510</strain>
    </source>
</reference>
<dbReference type="Proteomes" id="UP000638560">
    <property type="component" value="Unassembled WGS sequence"/>
</dbReference>
<dbReference type="InterPro" id="IPR006439">
    <property type="entry name" value="HAD-SF_hydro_IA"/>
</dbReference>
<proteinExistence type="predicted"/>
<evidence type="ECO:0000313" key="2">
    <source>
        <dbReference type="Proteomes" id="UP000638560"/>
    </source>
</evidence>
<accession>A0ABS0GTZ0</accession>
<evidence type="ECO:0000313" key="1">
    <source>
        <dbReference type="EMBL" id="MBF9129656.1"/>
    </source>
</evidence>
<protein>
    <submittedName>
        <fullName evidence="1">HAD-IA family hydrolase</fullName>
    </submittedName>
</protein>
<dbReference type="PANTHER" id="PTHR43481:SF4">
    <property type="entry name" value="GLYCEROL-1-PHOSPHATE PHOSPHOHYDROLASE 1-RELATED"/>
    <property type="match status" value="1"/>
</dbReference>
<dbReference type="RefSeq" id="WP_196201286.1">
    <property type="nucleotide sequence ID" value="NZ_JADPUN010000128.1"/>
</dbReference>
<keyword evidence="2" id="KW-1185">Reference proteome</keyword>
<dbReference type="EMBL" id="JADPUN010000128">
    <property type="protein sequence ID" value="MBF9129656.1"/>
    <property type="molecule type" value="Genomic_DNA"/>
</dbReference>
<sequence length="209" mass="22453">MATSGVLFDVDGVLLDTVEIYQDIWGTWARRRSLDVAHVLGLMHGRRTEDLLSRVAPQLDVATECAELDGLMRERIELVRPAPTARVLLESLHDRPWAIVTSGNRWSVRLSFESCGLPLPQVQVYGEEVPAGKPSPDCYLMAAERLGISAADCLAVEDAPAGILAAKRAGCTVLAIASTHDPAELGAADMCLPTLAHAVEIIQGFRSAG</sequence>
<dbReference type="InterPro" id="IPR023214">
    <property type="entry name" value="HAD_sf"/>
</dbReference>
<organism evidence="1 2">
    <name type="scientific">Plantactinospora alkalitolerans</name>
    <dbReference type="NCBI Taxonomy" id="2789879"/>
    <lineage>
        <taxon>Bacteria</taxon>
        <taxon>Bacillati</taxon>
        <taxon>Actinomycetota</taxon>
        <taxon>Actinomycetes</taxon>
        <taxon>Micromonosporales</taxon>
        <taxon>Micromonosporaceae</taxon>
        <taxon>Plantactinospora</taxon>
    </lineage>
</organism>
<dbReference type="InterPro" id="IPR036412">
    <property type="entry name" value="HAD-like_sf"/>
</dbReference>
<dbReference type="PANTHER" id="PTHR43481">
    <property type="entry name" value="FRUCTOSE-1-PHOSPHATE PHOSPHATASE"/>
    <property type="match status" value="1"/>
</dbReference>
<gene>
    <name evidence="1" type="ORF">I0C86_11875</name>
</gene>
<dbReference type="InterPro" id="IPR051806">
    <property type="entry name" value="HAD-like_SPP"/>
</dbReference>
<dbReference type="InterPro" id="IPR023198">
    <property type="entry name" value="PGP-like_dom2"/>
</dbReference>
<dbReference type="Gene3D" id="1.10.150.240">
    <property type="entry name" value="Putative phosphatase, domain 2"/>
    <property type="match status" value="1"/>
</dbReference>
<dbReference type="NCBIfam" id="TIGR01509">
    <property type="entry name" value="HAD-SF-IA-v3"/>
    <property type="match status" value="1"/>
</dbReference>
<dbReference type="GO" id="GO:0016787">
    <property type="term" value="F:hydrolase activity"/>
    <property type="evidence" value="ECO:0007669"/>
    <property type="project" value="UniProtKB-KW"/>
</dbReference>
<dbReference type="NCBIfam" id="TIGR01549">
    <property type="entry name" value="HAD-SF-IA-v1"/>
    <property type="match status" value="1"/>
</dbReference>
<comment type="caution">
    <text evidence="1">The sequence shown here is derived from an EMBL/GenBank/DDBJ whole genome shotgun (WGS) entry which is preliminary data.</text>
</comment>
<name>A0ABS0GTZ0_9ACTN</name>
<dbReference type="Pfam" id="PF00702">
    <property type="entry name" value="Hydrolase"/>
    <property type="match status" value="1"/>
</dbReference>